<dbReference type="PANTHER" id="PTHR33048:SF167">
    <property type="entry name" value="INTEGRAL MEMBRANE PROTEIN"/>
    <property type="match status" value="1"/>
</dbReference>
<feature type="transmembrane region" description="Helical" evidence="7">
    <location>
        <begin position="214"/>
        <end position="233"/>
    </location>
</feature>
<organism evidence="9 10">
    <name type="scientific">Seiridium cardinale</name>
    <dbReference type="NCBI Taxonomy" id="138064"/>
    <lineage>
        <taxon>Eukaryota</taxon>
        <taxon>Fungi</taxon>
        <taxon>Dikarya</taxon>
        <taxon>Ascomycota</taxon>
        <taxon>Pezizomycotina</taxon>
        <taxon>Sordariomycetes</taxon>
        <taxon>Xylariomycetidae</taxon>
        <taxon>Amphisphaeriales</taxon>
        <taxon>Sporocadaceae</taxon>
        <taxon>Seiridium</taxon>
    </lineage>
</organism>
<feature type="transmembrane region" description="Helical" evidence="7">
    <location>
        <begin position="20"/>
        <end position="41"/>
    </location>
</feature>
<feature type="transmembrane region" description="Helical" evidence="7">
    <location>
        <begin position="132"/>
        <end position="152"/>
    </location>
</feature>
<dbReference type="InterPro" id="IPR049326">
    <property type="entry name" value="Rhodopsin_dom_fungi"/>
</dbReference>
<feature type="region of interest" description="Disordered" evidence="6">
    <location>
        <begin position="365"/>
        <end position="387"/>
    </location>
</feature>
<comment type="caution">
    <text evidence="9">The sequence shown here is derived from an EMBL/GenBank/DDBJ whole genome shotgun (WGS) entry which is preliminary data.</text>
</comment>
<feature type="transmembrane region" description="Helical" evidence="7">
    <location>
        <begin position="103"/>
        <end position="120"/>
    </location>
</feature>
<keyword evidence="10" id="KW-1185">Reference proteome</keyword>
<evidence type="ECO:0000256" key="4">
    <source>
        <dbReference type="ARBA" id="ARBA00023136"/>
    </source>
</evidence>
<comment type="similarity">
    <text evidence="5">Belongs to the SAT4 family.</text>
</comment>
<feature type="domain" description="Rhodopsin" evidence="8">
    <location>
        <begin position="38"/>
        <end position="276"/>
    </location>
</feature>
<dbReference type="EMBL" id="JARVKM010000035">
    <property type="protein sequence ID" value="KAK9775286.1"/>
    <property type="molecule type" value="Genomic_DNA"/>
</dbReference>
<keyword evidence="3 7" id="KW-1133">Transmembrane helix</keyword>
<protein>
    <recommendedName>
        <fullName evidence="8">Rhodopsin domain-containing protein</fullName>
    </recommendedName>
</protein>
<keyword evidence="4 7" id="KW-0472">Membrane</keyword>
<dbReference type="Proteomes" id="UP001465668">
    <property type="component" value="Unassembled WGS sequence"/>
</dbReference>
<evidence type="ECO:0000256" key="6">
    <source>
        <dbReference type="SAM" id="MobiDB-lite"/>
    </source>
</evidence>
<name>A0ABR2XNU6_9PEZI</name>
<evidence type="ECO:0000256" key="1">
    <source>
        <dbReference type="ARBA" id="ARBA00004141"/>
    </source>
</evidence>
<evidence type="ECO:0000256" key="3">
    <source>
        <dbReference type="ARBA" id="ARBA00022989"/>
    </source>
</evidence>
<accession>A0ABR2XNU6</accession>
<feature type="transmembrane region" description="Helical" evidence="7">
    <location>
        <begin position="53"/>
        <end position="71"/>
    </location>
</feature>
<dbReference type="PANTHER" id="PTHR33048">
    <property type="entry name" value="PTH11-LIKE INTEGRAL MEMBRANE PROTEIN (AFU_ORTHOLOGUE AFUA_5G11245)"/>
    <property type="match status" value="1"/>
</dbReference>
<sequence length="387" mass="42982">MSNTKLPGWDDPDENRGNEILGAVATTTLLALITVCGRLYVRLRMVHMFGADDWVMISAMTLSLAGLGVVIPEVMNGAGRHTAYLDPETNRLGLKLNFITQPIYLWAIPLVKVSVGLFLMKISPNLLYRRILQGIILFLMVYTVASFLTLVLHCQDLSALWDNRVQTYCWPNETIVGLGYSYSTINVVTDLFFALIPIPMLWNIQIDRRTKASLICVLGLGIFATAAAIIKFAYLSNYGKNGDFLWDSANLTIWFAIELNIGIIAACLPCLKPVFRHAFKGTSRRYNSKNQTNSYKLRTFGSGSGPGPIYGRSFVTTQIEARNPSFIQGMGDESQENILIGANLAPDAITKTTVVIVDRSDLGDQPELSGWPRKTDTNDQEIVDDWV</sequence>
<evidence type="ECO:0000256" key="7">
    <source>
        <dbReference type="SAM" id="Phobius"/>
    </source>
</evidence>
<feature type="compositionally biased region" description="Acidic residues" evidence="6">
    <location>
        <begin position="378"/>
        <end position="387"/>
    </location>
</feature>
<evidence type="ECO:0000313" key="10">
    <source>
        <dbReference type="Proteomes" id="UP001465668"/>
    </source>
</evidence>
<evidence type="ECO:0000256" key="5">
    <source>
        <dbReference type="ARBA" id="ARBA00038359"/>
    </source>
</evidence>
<feature type="transmembrane region" description="Helical" evidence="7">
    <location>
        <begin position="180"/>
        <end position="202"/>
    </location>
</feature>
<reference evidence="9 10" key="1">
    <citation type="submission" date="2024-02" db="EMBL/GenBank/DDBJ databases">
        <title>First draft genome assembly of two strains of Seiridium cardinale.</title>
        <authorList>
            <person name="Emiliani G."/>
            <person name="Scali E."/>
        </authorList>
    </citation>
    <scope>NUCLEOTIDE SEQUENCE [LARGE SCALE GENOMIC DNA]</scope>
    <source>
        <strain evidence="9 10">BM-138-000479</strain>
    </source>
</reference>
<gene>
    <name evidence="9" type="ORF">SCAR479_07962</name>
</gene>
<feature type="transmembrane region" description="Helical" evidence="7">
    <location>
        <begin position="253"/>
        <end position="275"/>
    </location>
</feature>
<dbReference type="InterPro" id="IPR052337">
    <property type="entry name" value="SAT4-like"/>
</dbReference>
<proteinExistence type="inferred from homology"/>
<dbReference type="Pfam" id="PF20684">
    <property type="entry name" value="Fung_rhodopsin"/>
    <property type="match status" value="1"/>
</dbReference>
<keyword evidence="2 7" id="KW-0812">Transmembrane</keyword>
<comment type="subcellular location">
    <subcellularLocation>
        <location evidence="1">Membrane</location>
        <topology evidence="1">Multi-pass membrane protein</topology>
    </subcellularLocation>
</comment>
<evidence type="ECO:0000256" key="2">
    <source>
        <dbReference type="ARBA" id="ARBA00022692"/>
    </source>
</evidence>
<evidence type="ECO:0000259" key="8">
    <source>
        <dbReference type="Pfam" id="PF20684"/>
    </source>
</evidence>
<evidence type="ECO:0000313" key="9">
    <source>
        <dbReference type="EMBL" id="KAK9775286.1"/>
    </source>
</evidence>